<evidence type="ECO:0000313" key="1">
    <source>
        <dbReference type="EMBL" id="CAB4020761.1"/>
    </source>
</evidence>
<dbReference type="Pfam" id="PF00400">
    <property type="entry name" value="WD40"/>
    <property type="match status" value="2"/>
</dbReference>
<dbReference type="EMBL" id="CACRXK020011111">
    <property type="protein sequence ID" value="CAB4020761.1"/>
    <property type="molecule type" value="Genomic_DNA"/>
</dbReference>
<protein>
    <submittedName>
        <fullName evidence="1">WD repeat-containing 25, partial</fullName>
    </submittedName>
</protein>
<proteinExistence type="predicted"/>
<gene>
    <name evidence="1" type="ORF">PACLA_8A031017</name>
</gene>
<dbReference type="SMART" id="SM00320">
    <property type="entry name" value="WD40"/>
    <property type="match status" value="2"/>
</dbReference>
<reference evidence="1" key="1">
    <citation type="submission" date="2020-04" db="EMBL/GenBank/DDBJ databases">
        <authorList>
            <person name="Alioto T."/>
            <person name="Alioto T."/>
            <person name="Gomez Garrido J."/>
        </authorList>
    </citation>
    <scope>NUCLEOTIDE SEQUENCE</scope>
    <source>
        <strain evidence="1">A484AB</strain>
    </source>
</reference>
<organism evidence="1 2">
    <name type="scientific">Paramuricea clavata</name>
    <name type="common">Red gorgonian</name>
    <name type="synonym">Violescent sea-whip</name>
    <dbReference type="NCBI Taxonomy" id="317549"/>
    <lineage>
        <taxon>Eukaryota</taxon>
        <taxon>Metazoa</taxon>
        <taxon>Cnidaria</taxon>
        <taxon>Anthozoa</taxon>
        <taxon>Octocorallia</taxon>
        <taxon>Malacalcyonacea</taxon>
        <taxon>Plexauridae</taxon>
        <taxon>Paramuricea</taxon>
    </lineage>
</organism>
<accession>A0A7D9IZM5</accession>
<dbReference type="PANTHER" id="PTHR44566">
    <property type="entry name" value="TRANSDUCIN/WD40 REPEAT-LIKE SUPERFAMILY PROTEIN"/>
    <property type="match status" value="1"/>
</dbReference>
<dbReference type="OrthoDB" id="256303at2759"/>
<dbReference type="InterPro" id="IPR053053">
    <property type="entry name" value="WD_repeat_protein"/>
</dbReference>
<sequence length="120" mass="13244">EAYTCTALQIHPNDSAFLAQCNAGYITVFSQKSPYKLNKYKRFEGHCVSGYHIGMDISPDGSLIASGSSDGSLYVYDYRTSNIIKTFTLDSGPCMDVAWSPTVPCLLASCDWNGKIFLHR</sequence>
<dbReference type="PROSITE" id="PS50082">
    <property type="entry name" value="WD_REPEATS_2"/>
    <property type="match status" value="1"/>
</dbReference>
<dbReference type="PANTHER" id="PTHR44566:SF1">
    <property type="entry name" value="WD REPEAT-CONTAINING PROTEIN 25"/>
    <property type="match status" value="1"/>
</dbReference>
<dbReference type="Proteomes" id="UP001152795">
    <property type="component" value="Unassembled WGS sequence"/>
</dbReference>
<dbReference type="InterPro" id="IPR015943">
    <property type="entry name" value="WD40/YVTN_repeat-like_dom_sf"/>
</dbReference>
<dbReference type="SUPFAM" id="SSF50978">
    <property type="entry name" value="WD40 repeat-like"/>
    <property type="match status" value="1"/>
</dbReference>
<comment type="caution">
    <text evidence="1">The sequence shown here is derived from an EMBL/GenBank/DDBJ whole genome shotgun (WGS) entry which is preliminary data.</text>
</comment>
<evidence type="ECO:0000313" key="2">
    <source>
        <dbReference type="Proteomes" id="UP001152795"/>
    </source>
</evidence>
<dbReference type="InterPro" id="IPR036322">
    <property type="entry name" value="WD40_repeat_dom_sf"/>
</dbReference>
<dbReference type="Gene3D" id="2.130.10.10">
    <property type="entry name" value="YVTN repeat-like/Quinoprotein amine dehydrogenase"/>
    <property type="match status" value="1"/>
</dbReference>
<dbReference type="InterPro" id="IPR001680">
    <property type="entry name" value="WD40_rpt"/>
</dbReference>
<feature type="non-terminal residue" evidence="1">
    <location>
        <position position="120"/>
    </location>
</feature>
<name>A0A7D9IZM5_PARCT</name>
<keyword evidence="2" id="KW-1185">Reference proteome</keyword>
<dbReference type="AlphaFoldDB" id="A0A7D9IZM5"/>